<feature type="transmembrane region" description="Helical" evidence="7">
    <location>
        <begin position="83"/>
        <end position="104"/>
    </location>
</feature>
<feature type="transmembrane region" description="Helical" evidence="7">
    <location>
        <begin position="125"/>
        <end position="146"/>
    </location>
</feature>
<dbReference type="AlphaFoldDB" id="A0A919KU33"/>
<sequence>MILAQTQAHPATGTGTGAVGAAVAAAVVSAAVAYLAAAARLRRRGDAWPRLRDASFTAGSTILVLAMTAPLPGGPFTVHVARHLLTAMAAPLLLALARPLTLTLRALPPGPARRGLLAVAHSRPAAWLLTPPLAAVLDLGGLWLLHRTPLLAAAHHQPVLGAAVHAHVLAAGLLFTSAVCQLDPVRRRWSAAWRGTTLLAAGWAHTVLAGMFYAAPPPGTSFTAADLHTAARLMYYGGDLVEAALAAVLATQWYTATGRVHRRHRLARPAARERRSQPGKALDRALGVSLRQR</sequence>
<feature type="transmembrane region" description="Helical" evidence="7">
    <location>
        <begin position="191"/>
        <end position="213"/>
    </location>
</feature>
<proteinExistence type="predicted"/>
<keyword evidence="2" id="KW-1003">Cell membrane</keyword>
<dbReference type="EMBL" id="BNCD01000002">
    <property type="protein sequence ID" value="GHH71771.1"/>
    <property type="molecule type" value="Genomic_DNA"/>
</dbReference>
<gene>
    <name evidence="8" type="ORF">GCM10018793_07730</name>
</gene>
<evidence type="ECO:0000256" key="6">
    <source>
        <dbReference type="SAM" id="MobiDB-lite"/>
    </source>
</evidence>
<keyword evidence="9" id="KW-1185">Reference proteome</keyword>
<dbReference type="InterPro" id="IPR019108">
    <property type="entry name" value="Caa3_assmbl_CtaG-rel"/>
</dbReference>
<evidence type="ECO:0000256" key="2">
    <source>
        <dbReference type="ARBA" id="ARBA00022475"/>
    </source>
</evidence>
<evidence type="ECO:0000313" key="9">
    <source>
        <dbReference type="Proteomes" id="UP000603708"/>
    </source>
</evidence>
<reference evidence="8" key="1">
    <citation type="journal article" date="2014" name="Int. J. Syst. Evol. Microbiol.">
        <title>Complete genome sequence of Corynebacterium casei LMG S-19264T (=DSM 44701T), isolated from a smear-ripened cheese.</title>
        <authorList>
            <consortium name="US DOE Joint Genome Institute (JGI-PGF)"/>
            <person name="Walter F."/>
            <person name="Albersmeier A."/>
            <person name="Kalinowski J."/>
            <person name="Ruckert C."/>
        </authorList>
    </citation>
    <scope>NUCLEOTIDE SEQUENCE</scope>
    <source>
        <strain evidence="8">JCM 5069</strain>
    </source>
</reference>
<evidence type="ECO:0008006" key="10">
    <source>
        <dbReference type="Google" id="ProtNLM"/>
    </source>
</evidence>
<keyword evidence="3 7" id="KW-0812">Transmembrane</keyword>
<protein>
    <recommendedName>
        <fullName evidence="10">Cytochrome c oxidase assembly protein</fullName>
    </recommendedName>
</protein>
<feature type="transmembrane region" description="Helical" evidence="7">
    <location>
        <begin position="233"/>
        <end position="255"/>
    </location>
</feature>
<keyword evidence="4 7" id="KW-1133">Transmembrane helix</keyword>
<evidence type="ECO:0000256" key="4">
    <source>
        <dbReference type="ARBA" id="ARBA00022989"/>
    </source>
</evidence>
<organism evidence="8 9">
    <name type="scientific">Streptomyces sulfonofaciens</name>
    <dbReference type="NCBI Taxonomy" id="68272"/>
    <lineage>
        <taxon>Bacteria</taxon>
        <taxon>Bacillati</taxon>
        <taxon>Actinomycetota</taxon>
        <taxon>Actinomycetes</taxon>
        <taxon>Kitasatosporales</taxon>
        <taxon>Streptomycetaceae</taxon>
        <taxon>Streptomyces</taxon>
    </lineage>
</organism>
<evidence type="ECO:0000256" key="1">
    <source>
        <dbReference type="ARBA" id="ARBA00004651"/>
    </source>
</evidence>
<dbReference type="Pfam" id="PF09678">
    <property type="entry name" value="Caa3_CtaG"/>
    <property type="match status" value="1"/>
</dbReference>
<dbReference type="GO" id="GO:0005886">
    <property type="term" value="C:plasma membrane"/>
    <property type="evidence" value="ECO:0007669"/>
    <property type="project" value="UniProtKB-SubCell"/>
</dbReference>
<accession>A0A919KU33</accession>
<keyword evidence="5 7" id="KW-0472">Membrane</keyword>
<feature type="transmembrane region" description="Helical" evidence="7">
    <location>
        <begin position="158"/>
        <end position="179"/>
    </location>
</feature>
<comment type="caution">
    <text evidence="8">The sequence shown here is derived from an EMBL/GenBank/DDBJ whole genome shotgun (WGS) entry which is preliminary data.</text>
</comment>
<evidence type="ECO:0000256" key="7">
    <source>
        <dbReference type="SAM" id="Phobius"/>
    </source>
</evidence>
<reference evidence="8" key="2">
    <citation type="submission" date="2020-09" db="EMBL/GenBank/DDBJ databases">
        <authorList>
            <person name="Sun Q."/>
            <person name="Ohkuma M."/>
        </authorList>
    </citation>
    <scope>NUCLEOTIDE SEQUENCE</scope>
    <source>
        <strain evidence="8">JCM 5069</strain>
    </source>
</reference>
<evidence type="ECO:0000256" key="3">
    <source>
        <dbReference type="ARBA" id="ARBA00022692"/>
    </source>
</evidence>
<dbReference type="Proteomes" id="UP000603708">
    <property type="component" value="Unassembled WGS sequence"/>
</dbReference>
<evidence type="ECO:0000313" key="8">
    <source>
        <dbReference type="EMBL" id="GHH71771.1"/>
    </source>
</evidence>
<comment type="subcellular location">
    <subcellularLocation>
        <location evidence="1">Cell membrane</location>
        <topology evidence="1">Multi-pass membrane protein</topology>
    </subcellularLocation>
</comment>
<feature type="transmembrane region" description="Helical" evidence="7">
    <location>
        <begin position="18"/>
        <end position="39"/>
    </location>
</feature>
<dbReference type="RefSeq" id="WP_189929439.1">
    <property type="nucleotide sequence ID" value="NZ_BNCD01000002.1"/>
</dbReference>
<name>A0A919KU33_9ACTN</name>
<feature type="transmembrane region" description="Helical" evidence="7">
    <location>
        <begin position="51"/>
        <end position="71"/>
    </location>
</feature>
<evidence type="ECO:0000256" key="5">
    <source>
        <dbReference type="ARBA" id="ARBA00023136"/>
    </source>
</evidence>
<feature type="region of interest" description="Disordered" evidence="6">
    <location>
        <begin position="265"/>
        <end position="293"/>
    </location>
</feature>